<comment type="caution">
    <text evidence="1">The sequence shown here is derived from an EMBL/GenBank/DDBJ whole genome shotgun (WGS) entry which is preliminary data.</text>
</comment>
<protein>
    <submittedName>
        <fullName evidence="1">Uncharacterized protein</fullName>
    </submittedName>
</protein>
<gene>
    <name evidence="1" type="ORF">WG926_11660</name>
</gene>
<sequence>MTHGDHERPRGADLHDLSVMATRMADRLEAAADAGQRDDGLADLCRQGAMLSGLWRIARQLLREARRLSDEEPDPTPGPEALRAATDQWMRAHGYVRIAAPGDFICNPRDLTLTLRTSPRRAGWCGAGCHGVGWQGERADAAAVMAWLARMPVDTDAVADAADAAPAGSGPVRRP</sequence>
<accession>A0ABU9YJK2</accession>
<organism evidence="1 2">
    <name type="scientific">Tistrella arctica</name>
    <dbReference type="NCBI Taxonomy" id="3133430"/>
    <lineage>
        <taxon>Bacteria</taxon>
        <taxon>Pseudomonadati</taxon>
        <taxon>Pseudomonadota</taxon>
        <taxon>Alphaproteobacteria</taxon>
        <taxon>Geminicoccales</taxon>
        <taxon>Geminicoccaceae</taxon>
        <taxon>Tistrella</taxon>
    </lineage>
</organism>
<evidence type="ECO:0000313" key="1">
    <source>
        <dbReference type="EMBL" id="MEN2988961.1"/>
    </source>
</evidence>
<dbReference type="RefSeq" id="WP_345937375.1">
    <property type="nucleotide sequence ID" value="NZ_JBBKTW010000004.1"/>
</dbReference>
<reference evidence="1 2" key="1">
    <citation type="submission" date="2024-03" db="EMBL/GenBank/DDBJ databases">
        <title>High-quality draft genome sequencing of Tistrella sp. BH-R2-4.</title>
        <authorList>
            <person name="Dong C."/>
        </authorList>
    </citation>
    <scope>NUCLEOTIDE SEQUENCE [LARGE SCALE GENOMIC DNA]</scope>
    <source>
        <strain evidence="1 2">BH-R2-4</strain>
    </source>
</reference>
<keyword evidence="2" id="KW-1185">Reference proteome</keyword>
<name>A0ABU9YJK2_9PROT</name>
<proteinExistence type="predicted"/>
<dbReference type="Proteomes" id="UP001413721">
    <property type="component" value="Unassembled WGS sequence"/>
</dbReference>
<evidence type="ECO:0000313" key="2">
    <source>
        <dbReference type="Proteomes" id="UP001413721"/>
    </source>
</evidence>
<dbReference type="EMBL" id="JBBKTW010000004">
    <property type="protein sequence ID" value="MEN2988961.1"/>
    <property type="molecule type" value="Genomic_DNA"/>
</dbReference>